<keyword evidence="3" id="KW-1185">Reference proteome</keyword>
<accession>A0ABQ8CY88</accession>
<sequence length="193" mass="20911">MHYNENAASSTSTFQQKELSDQERLPSANLAYEAPTIQNQSSELDGLLVTSQQKKFTTVKTAPSSATGLISDNEPLVVASDASTEGQVTPAARFSRITPQPSLFTSTSLLADFQSAPTTTPFLETSPSNNINKESPCFSVLGDVDEVEIEPMSSLGLKRGGRETKLPIKYQDIEWKTVQERGNHGHRGCGSKC</sequence>
<evidence type="ECO:0000313" key="2">
    <source>
        <dbReference type="EMBL" id="KAH0921216.1"/>
    </source>
</evidence>
<name>A0ABQ8CY88_BRANA</name>
<evidence type="ECO:0000256" key="1">
    <source>
        <dbReference type="SAM" id="MobiDB-lite"/>
    </source>
</evidence>
<comment type="caution">
    <text evidence="2">The sequence shown here is derived from an EMBL/GenBank/DDBJ whole genome shotgun (WGS) entry which is preliminary data.</text>
</comment>
<evidence type="ECO:0000313" key="3">
    <source>
        <dbReference type="Proteomes" id="UP000824890"/>
    </source>
</evidence>
<gene>
    <name evidence="2" type="ORF">HID58_021234</name>
</gene>
<reference evidence="2 3" key="1">
    <citation type="submission" date="2021-05" db="EMBL/GenBank/DDBJ databases">
        <title>Genome Assembly of Synthetic Allotetraploid Brassica napus Reveals Homoeologous Exchanges between Subgenomes.</title>
        <authorList>
            <person name="Davis J.T."/>
        </authorList>
    </citation>
    <scope>NUCLEOTIDE SEQUENCE [LARGE SCALE GENOMIC DNA]</scope>
    <source>
        <strain evidence="3">cv. Da-Ae</strain>
        <tissue evidence="2">Seedling</tissue>
    </source>
</reference>
<proteinExistence type="predicted"/>
<feature type="compositionally biased region" description="Polar residues" evidence="1">
    <location>
        <begin position="1"/>
        <end position="17"/>
    </location>
</feature>
<dbReference type="EMBL" id="JAGKQM010000006">
    <property type="protein sequence ID" value="KAH0921216.1"/>
    <property type="molecule type" value="Genomic_DNA"/>
</dbReference>
<dbReference type="Proteomes" id="UP000824890">
    <property type="component" value="Unassembled WGS sequence"/>
</dbReference>
<feature type="region of interest" description="Disordered" evidence="1">
    <location>
        <begin position="1"/>
        <end position="23"/>
    </location>
</feature>
<organism evidence="2 3">
    <name type="scientific">Brassica napus</name>
    <name type="common">Rape</name>
    <dbReference type="NCBI Taxonomy" id="3708"/>
    <lineage>
        <taxon>Eukaryota</taxon>
        <taxon>Viridiplantae</taxon>
        <taxon>Streptophyta</taxon>
        <taxon>Embryophyta</taxon>
        <taxon>Tracheophyta</taxon>
        <taxon>Spermatophyta</taxon>
        <taxon>Magnoliopsida</taxon>
        <taxon>eudicotyledons</taxon>
        <taxon>Gunneridae</taxon>
        <taxon>Pentapetalae</taxon>
        <taxon>rosids</taxon>
        <taxon>malvids</taxon>
        <taxon>Brassicales</taxon>
        <taxon>Brassicaceae</taxon>
        <taxon>Brassiceae</taxon>
        <taxon>Brassica</taxon>
    </lineage>
</organism>
<protein>
    <submittedName>
        <fullName evidence="2">Uncharacterized protein</fullName>
    </submittedName>
</protein>